<name>A0A381V7Q1_9ZZZZ</name>
<dbReference type="AlphaFoldDB" id="A0A381V7Q1"/>
<dbReference type="EMBL" id="UINC01008004">
    <property type="protein sequence ID" value="SVA36041.1"/>
    <property type="molecule type" value="Genomic_DNA"/>
</dbReference>
<evidence type="ECO:0000313" key="1">
    <source>
        <dbReference type="EMBL" id="SVA36041.1"/>
    </source>
</evidence>
<gene>
    <name evidence="1" type="ORF">METZ01_LOCUS88895</name>
</gene>
<organism evidence="1">
    <name type="scientific">marine metagenome</name>
    <dbReference type="NCBI Taxonomy" id="408172"/>
    <lineage>
        <taxon>unclassified sequences</taxon>
        <taxon>metagenomes</taxon>
        <taxon>ecological metagenomes</taxon>
    </lineage>
</organism>
<sequence length="86" mass="10134">MQIFPALMSNQLLKNYTCCPQQVNNLLQWTIQNQAQHLQRQPQAPHDNRNCSLTNSLNVVIKSRVPKILLKVLINRNQIWFHDCRI</sequence>
<protein>
    <submittedName>
        <fullName evidence="1">Uncharacterized protein</fullName>
    </submittedName>
</protein>
<proteinExistence type="predicted"/>
<reference evidence="1" key="1">
    <citation type="submission" date="2018-05" db="EMBL/GenBank/DDBJ databases">
        <authorList>
            <person name="Lanie J.A."/>
            <person name="Ng W.-L."/>
            <person name="Kazmierczak K.M."/>
            <person name="Andrzejewski T.M."/>
            <person name="Davidsen T.M."/>
            <person name="Wayne K.J."/>
            <person name="Tettelin H."/>
            <person name="Glass J.I."/>
            <person name="Rusch D."/>
            <person name="Podicherti R."/>
            <person name="Tsui H.-C.T."/>
            <person name="Winkler M.E."/>
        </authorList>
    </citation>
    <scope>NUCLEOTIDE SEQUENCE</scope>
</reference>
<accession>A0A381V7Q1</accession>